<keyword evidence="1" id="KW-0812">Transmembrane</keyword>
<evidence type="ECO:0000313" key="2">
    <source>
        <dbReference type="EMBL" id="VDP07431.1"/>
    </source>
</evidence>
<dbReference type="WBParaSite" id="SBAD_0000572701-mRNA-1">
    <property type="protein sequence ID" value="SBAD_0000572701-mRNA-1"/>
    <property type="gene ID" value="SBAD_0000572701"/>
</dbReference>
<reference evidence="4" key="1">
    <citation type="submission" date="2016-06" db="UniProtKB">
        <authorList>
            <consortium name="WormBaseParasite"/>
        </authorList>
    </citation>
    <scope>IDENTIFICATION</scope>
</reference>
<sequence>MNLFIDLVIIFICISFYVLLCLFCLYHKSSNFICPSWVNGRDVRHLGSHRSGNGSTPGVYAPSRQVVSTISSSVSLDMPPSYDEILPDRKETPPPSYNDVSLILRPPTVGKTVPYSTDC</sequence>
<proteinExistence type="predicted"/>
<evidence type="ECO:0000313" key="4">
    <source>
        <dbReference type="WBParaSite" id="SBAD_0000572701-mRNA-1"/>
    </source>
</evidence>
<accession>A0A183IPF8</accession>
<keyword evidence="1" id="KW-0472">Membrane</keyword>
<evidence type="ECO:0000313" key="3">
    <source>
        <dbReference type="Proteomes" id="UP000270296"/>
    </source>
</evidence>
<evidence type="ECO:0000256" key="1">
    <source>
        <dbReference type="SAM" id="Phobius"/>
    </source>
</evidence>
<protein>
    <submittedName>
        <fullName evidence="2 4">Uncharacterized protein</fullName>
    </submittedName>
</protein>
<dbReference type="EMBL" id="UZAM01009037">
    <property type="protein sequence ID" value="VDP07431.1"/>
    <property type="molecule type" value="Genomic_DNA"/>
</dbReference>
<gene>
    <name evidence="2" type="ORF">SBAD_LOCUS5505</name>
</gene>
<dbReference type="AlphaFoldDB" id="A0A183IPF8"/>
<name>A0A183IPF8_9BILA</name>
<feature type="transmembrane region" description="Helical" evidence="1">
    <location>
        <begin position="6"/>
        <end position="26"/>
    </location>
</feature>
<dbReference type="Proteomes" id="UP000270296">
    <property type="component" value="Unassembled WGS sequence"/>
</dbReference>
<organism evidence="4">
    <name type="scientific">Soboliphyme baturini</name>
    <dbReference type="NCBI Taxonomy" id="241478"/>
    <lineage>
        <taxon>Eukaryota</taxon>
        <taxon>Metazoa</taxon>
        <taxon>Ecdysozoa</taxon>
        <taxon>Nematoda</taxon>
        <taxon>Enoplea</taxon>
        <taxon>Dorylaimia</taxon>
        <taxon>Dioctophymatida</taxon>
        <taxon>Dioctophymatoidea</taxon>
        <taxon>Soboliphymatidae</taxon>
        <taxon>Soboliphyme</taxon>
    </lineage>
</organism>
<keyword evidence="1" id="KW-1133">Transmembrane helix</keyword>
<reference evidence="2 3" key="2">
    <citation type="submission" date="2018-11" db="EMBL/GenBank/DDBJ databases">
        <authorList>
            <consortium name="Pathogen Informatics"/>
        </authorList>
    </citation>
    <scope>NUCLEOTIDE SEQUENCE [LARGE SCALE GENOMIC DNA]</scope>
</reference>
<keyword evidence="3" id="KW-1185">Reference proteome</keyword>
<dbReference type="OrthoDB" id="5912681at2759"/>